<evidence type="ECO:0000313" key="3">
    <source>
        <dbReference type="EMBL" id="KAA8900498.1"/>
    </source>
</evidence>
<feature type="region of interest" description="Disordered" evidence="1">
    <location>
        <begin position="1"/>
        <end position="37"/>
    </location>
</feature>
<accession>A0A5J5ER64</accession>
<dbReference type="EMBL" id="VXIS01000153">
    <property type="protein sequence ID" value="KAA8900498.1"/>
    <property type="molecule type" value="Genomic_DNA"/>
</dbReference>
<reference evidence="3 4" key="1">
    <citation type="submission" date="2019-09" db="EMBL/GenBank/DDBJ databases">
        <title>Draft genome of the ectomycorrhizal ascomycete Sphaerosporella brunnea.</title>
        <authorList>
            <consortium name="DOE Joint Genome Institute"/>
            <person name="Benucci G.M."/>
            <person name="Marozzi G."/>
            <person name="Antonielli L."/>
            <person name="Sanchez S."/>
            <person name="Marco P."/>
            <person name="Wang X."/>
            <person name="Falini L.B."/>
            <person name="Barry K."/>
            <person name="Haridas S."/>
            <person name="Lipzen A."/>
            <person name="Labutti K."/>
            <person name="Grigoriev I.V."/>
            <person name="Murat C."/>
            <person name="Martin F."/>
            <person name="Albertini E."/>
            <person name="Donnini D."/>
            <person name="Bonito G."/>
        </authorList>
    </citation>
    <scope>NUCLEOTIDE SEQUENCE [LARGE SCALE GENOMIC DNA]</scope>
    <source>
        <strain evidence="3 4">Sb_GMNB300</strain>
    </source>
</reference>
<dbReference type="Proteomes" id="UP000326924">
    <property type="component" value="Unassembled WGS sequence"/>
</dbReference>
<feature type="domain" description="Wbp11/ELF5/Saf1 N-terminal" evidence="2">
    <location>
        <begin position="1"/>
        <end position="71"/>
    </location>
</feature>
<evidence type="ECO:0000256" key="1">
    <source>
        <dbReference type="SAM" id="MobiDB-lite"/>
    </source>
</evidence>
<evidence type="ECO:0000313" key="4">
    <source>
        <dbReference type="Proteomes" id="UP000326924"/>
    </source>
</evidence>
<dbReference type="InterPro" id="IPR019007">
    <property type="entry name" value="Wbp11/ELF5/Saf1_N"/>
</dbReference>
<feature type="region of interest" description="Disordered" evidence="1">
    <location>
        <begin position="185"/>
        <end position="219"/>
    </location>
</feature>
<dbReference type="InParanoid" id="A0A5J5ER64"/>
<protein>
    <recommendedName>
        <fullName evidence="2">Wbp11/ELF5/Saf1 N-terminal domain-containing protein</fullName>
    </recommendedName>
</protein>
<dbReference type="Pfam" id="PF09429">
    <property type="entry name" value="Wbp11"/>
    <property type="match status" value="1"/>
</dbReference>
<feature type="compositionally biased region" description="Basic and acidic residues" evidence="1">
    <location>
        <begin position="20"/>
        <end position="37"/>
    </location>
</feature>
<name>A0A5J5ER64_9PEZI</name>
<dbReference type="OrthoDB" id="5597581at2759"/>
<evidence type="ECO:0000259" key="2">
    <source>
        <dbReference type="Pfam" id="PF09429"/>
    </source>
</evidence>
<comment type="caution">
    <text evidence="3">The sequence shown here is derived from an EMBL/GenBank/DDBJ whole genome shotgun (WGS) entry which is preliminary data.</text>
</comment>
<feature type="compositionally biased region" description="Pro residues" evidence="1">
    <location>
        <begin position="143"/>
        <end position="153"/>
    </location>
</feature>
<keyword evidence="4" id="KW-1185">Reference proteome</keyword>
<proteinExistence type="predicted"/>
<gene>
    <name evidence="3" type="ORF">FN846DRAFT_958803</name>
</gene>
<feature type="region of interest" description="Disordered" evidence="1">
    <location>
        <begin position="74"/>
        <end position="165"/>
    </location>
</feature>
<organism evidence="3 4">
    <name type="scientific">Sphaerosporella brunnea</name>
    <dbReference type="NCBI Taxonomy" id="1250544"/>
    <lineage>
        <taxon>Eukaryota</taxon>
        <taxon>Fungi</taxon>
        <taxon>Dikarya</taxon>
        <taxon>Ascomycota</taxon>
        <taxon>Pezizomycotina</taxon>
        <taxon>Pezizomycetes</taxon>
        <taxon>Pezizales</taxon>
        <taxon>Pyronemataceae</taxon>
        <taxon>Sphaerosporella</taxon>
    </lineage>
</organism>
<feature type="compositionally biased region" description="Basic and acidic residues" evidence="1">
    <location>
        <begin position="1"/>
        <end position="10"/>
    </location>
</feature>
<dbReference type="AlphaFoldDB" id="A0A5J5ER64"/>
<sequence>MQAWHKEQKAKAIKKNKAAQLKEKTEKLARRNPERLQRQVDELKEAIEAGNASAHNKKVLADLERDLAAVRRARKAMGIEDKEPSARGGQKRHREDGGPGEQAGGDWRARRRDARIAGTGKSADRGEESDSGESTASSVADIPLPPGPLPALPGEPKQEVKTTYEAAPVMRDLRKEAAAFVPVTVKRKLETQKASQQQKSEEDTAEGGGTAAPEEASVAQAAFVPRVNAAPEVDVDEEMRRFNVEIQEAADDGR</sequence>
<dbReference type="GO" id="GO:0006396">
    <property type="term" value="P:RNA processing"/>
    <property type="evidence" value="ECO:0007669"/>
    <property type="project" value="InterPro"/>
</dbReference>